<dbReference type="Proteomes" id="UP001327560">
    <property type="component" value="Chromosome 1"/>
</dbReference>
<evidence type="ECO:0000313" key="2">
    <source>
        <dbReference type="EMBL" id="WOK92606.1"/>
    </source>
</evidence>
<keyword evidence="3" id="KW-1185">Reference proteome</keyword>
<proteinExistence type="predicted"/>
<name>A0AAQ3JPF7_9LILI</name>
<accession>A0AAQ3JPF7</accession>
<feature type="region of interest" description="Disordered" evidence="1">
    <location>
        <begin position="87"/>
        <end position="122"/>
    </location>
</feature>
<protein>
    <submittedName>
        <fullName evidence="2">Uncharacterized protein</fullName>
    </submittedName>
</protein>
<evidence type="ECO:0000313" key="3">
    <source>
        <dbReference type="Proteomes" id="UP001327560"/>
    </source>
</evidence>
<feature type="compositionally biased region" description="Basic and acidic residues" evidence="1">
    <location>
        <begin position="88"/>
        <end position="99"/>
    </location>
</feature>
<organism evidence="2 3">
    <name type="scientific">Canna indica</name>
    <name type="common">Indian-shot</name>
    <dbReference type="NCBI Taxonomy" id="4628"/>
    <lineage>
        <taxon>Eukaryota</taxon>
        <taxon>Viridiplantae</taxon>
        <taxon>Streptophyta</taxon>
        <taxon>Embryophyta</taxon>
        <taxon>Tracheophyta</taxon>
        <taxon>Spermatophyta</taxon>
        <taxon>Magnoliopsida</taxon>
        <taxon>Liliopsida</taxon>
        <taxon>Zingiberales</taxon>
        <taxon>Cannaceae</taxon>
        <taxon>Canna</taxon>
    </lineage>
</organism>
<gene>
    <name evidence="2" type="ORF">Cni_G01297</name>
</gene>
<dbReference type="AlphaFoldDB" id="A0AAQ3JPF7"/>
<sequence>MQRLRSTICSSCCFGGGASEAEDERPGSLIRSSTVWIQSRAQELPDIGGRCRNLVARIGRHHHTRRGSGDFKYDPLSYALNFDEGLEHDDLPSGGDGRRYRSFSSRLPPSPPRRAAAVEVAS</sequence>
<reference evidence="2 3" key="1">
    <citation type="submission" date="2023-10" db="EMBL/GenBank/DDBJ databases">
        <title>Chromosome-scale genome assembly provides insights into flower coloration mechanisms of Canna indica.</title>
        <authorList>
            <person name="Li C."/>
        </authorList>
    </citation>
    <scope>NUCLEOTIDE SEQUENCE [LARGE SCALE GENOMIC DNA]</scope>
    <source>
        <tissue evidence="2">Flower</tissue>
    </source>
</reference>
<dbReference type="PANTHER" id="PTHR33168">
    <property type="entry name" value="STRESS INDUCED PROTEIN-RELATED"/>
    <property type="match status" value="1"/>
</dbReference>
<dbReference type="EMBL" id="CP136890">
    <property type="protein sequence ID" value="WOK92606.1"/>
    <property type="molecule type" value="Genomic_DNA"/>
</dbReference>
<evidence type="ECO:0000256" key="1">
    <source>
        <dbReference type="SAM" id="MobiDB-lite"/>
    </source>
</evidence>